<accession>A0A151SQ68</accession>
<dbReference type="Proteomes" id="UP000075243">
    <property type="component" value="Chromosome 11"/>
</dbReference>
<dbReference type="EMBL" id="CM003613">
    <property type="protein sequence ID" value="KYP56882.1"/>
    <property type="molecule type" value="Genomic_DNA"/>
</dbReference>
<protein>
    <submittedName>
        <fullName evidence="1">Uncharacterized protein</fullName>
    </submittedName>
</protein>
<gene>
    <name evidence="1" type="ORF">KK1_003133</name>
</gene>
<name>A0A151SQ68_CAJCA</name>
<sequence>MDRSMIDVASGGALGDMTPVFARGLVEKRASNFQQFNMRSDVIVVRGVHDVGASDTTEHKA</sequence>
<dbReference type="Gramene" id="C.cajan_03061.t">
    <property type="protein sequence ID" value="C.cajan_03061.t.cds1"/>
    <property type="gene ID" value="C.cajan_03061"/>
</dbReference>
<evidence type="ECO:0000313" key="2">
    <source>
        <dbReference type="Proteomes" id="UP000075243"/>
    </source>
</evidence>
<dbReference type="AlphaFoldDB" id="A0A151SQ68"/>
<evidence type="ECO:0000313" key="1">
    <source>
        <dbReference type="EMBL" id="KYP56882.1"/>
    </source>
</evidence>
<reference evidence="1 2" key="1">
    <citation type="journal article" date="2012" name="Nat. Biotechnol.">
        <title>Draft genome sequence of pigeonpea (Cajanus cajan), an orphan legume crop of resource-poor farmers.</title>
        <authorList>
            <person name="Varshney R.K."/>
            <person name="Chen W."/>
            <person name="Li Y."/>
            <person name="Bharti A.K."/>
            <person name="Saxena R.K."/>
            <person name="Schlueter J.A."/>
            <person name="Donoghue M.T."/>
            <person name="Azam S."/>
            <person name="Fan G."/>
            <person name="Whaley A.M."/>
            <person name="Farmer A.D."/>
            <person name="Sheridan J."/>
            <person name="Iwata A."/>
            <person name="Tuteja R."/>
            <person name="Penmetsa R.V."/>
            <person name="Wu W."/>
            <person name="Upadhyaya H.D."/>
            <person name="Yang S.P."/>
            <person name="Shah T."/>
            <person name="Saxena K.B."/>
            <person name="Michael T."/>
            <person name="McCombie W.R."/>
            <person name="Yang B."/>
            <person name="Zhang G."/>
            <person name="Yang H."/>
            <person name="Wang J."/>
            <person name="Spillane C."/>
            <person name="Cook D.R."/>
            <person name="May G.D."/>
            <person name="Xu X."/>
            <person name="Jackson S.A."/>
        </authorList>
    </citation>
    <scope>NUCLEOTIDE SEQUENCE [LARGE SCALE GENOMIC DNA]</scope>
    <source>
        <strain evidence="2">cv. Asha</strain>
    </source>
</reference>
<organism evidence="1 2">
    <name type="scientific">Cajanus cajan</name>
    <name type="common">Pigeon pea</name>
    <name type="synonym">Cajanus indicus</name>
    <dbReference type="NCBI Taxonomy" id="3821"/>
    <lineage>
        <taxon>Eukaryota</taxon>
        <taxon>Viridiplantae</taxon>
        <taxon>Streptophyta</taxon>
        <taxon>Embryophyta</taxon>
        <taxon>Tracheophyta</taxon>
        <taxon>Spermatophyta</taxon>
        <taxon>Magnoliopsida</taxon>
        <taxon>eudicotyledons</taxon>
        <taxon>Gunneridae</taxon>
        <taxon>Pentapetalae</taxon>
        <taxon>rosids</taxon>
        <taxon>fabids</taxon>
        <taxon>Fabales</taxon>
        <taxon>Fabaceae</taxon>
        <taxon>Papilionoideae</taxon>
        <taxon>50 kb inversion clade</taxon>
        <taxon>NPAAA clade</taxon>
        <taxon>indigoferoid/millettioid clade</taxon>
        <taxon>Phaseoleae</taxon>
        <taxon>Cajanus</taxon>
    </lineage>
</organism>
<keyword evidence="2" id="KW-1185">Reference proteome</keyword>
<proteinExistence type="predicted"/>